<reference evidence="4" key="1">
    <citation type="submission" date="2021-01" db="EMBL/GenBank/DDBJ databases">
        <title>Phytophthora aleatoria, a newly-described species from Pinus radiata is distinct from Phytophthora cactorum isolates based on comparative genomics.</title>
        <authorList>
            <person name="Mcdougal R."/>
            <person name="Panda P."/>
            <person name="Williams N."/>
            <person name="Studholme D.J."/>
        </authorList>
    </citation>
    <scope>NUCLEOTIDE SEQUENCE</scope>
    <source>
        <strain evidence="4">NZFS 3830</strain>
    </source>
</reference>
<feature type="coiled-coil region" evidence="2">
    <location>
        <begin position="639"/>
        <end position="673"/>
    </location>
</feature>
<organism evidence="4 5">
    <name type="scientific">Phytophthora cactorum</name>
    <dbReference type="NCBI Taxonomy" id="29920"/>
    <lineage>
        <taxon>Eukaryota</taxon>
        <taxon>Sar</taxon>
        <taxon>Stramenopiles</taxon>
        <taxon>Oomycota</taxon>
        <taxon>Peronosporomycetes</taxon>
        <taxon>Peronosporales</taxon>
        <taxon>Peronosporaceae</taxon>
        <taxon>Phytophthora</taxon>
    </lineage>
</organism>
<keyword evidence="1" id="KW-0547">Nucleotide-binding</keyword>
<dbReference type="Pfam" id="PF07714">
    <property type="entry name" value="PK_Tyr_Ser-Thr"/>
    <property type="match status" value="1"/>
</dbReference>
<evidence type="ECO:0000313" key="4">
    <source>
        <dbReference type="EMBL" id="KAG6970411.1"/>
    </source>
</evidence>
<evidence type="ECO:0000256" key="1">
    <source>
        <dbReference type="PROSITE-ProRule" id="PRU10141"/>
    </source>
</evidence>
<dbReference type="InterPro" id="IPR000719">
    <property type="entry name" value="Prot_kinase_dom"/>
</dbReference>
<gene>
    <name evidence="4" type="ORF">JG687_00002653</name>
</gene>
<keyword evidence="2" id="KW-0175">Coiled coil</keyword>
<dbReference type="VEuPathDB" id="FungiDB:PC110_g7508"/>
<dbReference type="GO" id="GO:0004672">
    <property type="term" value="F:protein kinase activity"/>
    <property type="evidence" value="ECO:0007669"/>
    <property type="project" value="InterPro"/>
</dbReference>
<dbReference type="PANTHER" id="PTHR45703">
    <property type="entry name" value="DYNEIN HEAVY CHAIN"/>
    <property type="match status" value="1"/>
</dbReference>
<dbReference type="InterPro" id="IPR026983">
    <property type="entry name" value="DHC"/>
</dbReference>
<dbReference type="PROSITE" id="PS50011">
    <property type="entry name" value="PROTEIN_KINASE_DOM"/>
    <property type="match status" value="1"/>
</dbReference>
<comment type="caution">
    <text evidence="4">The sequence shown here is derived from an EMBL/GenBank/DDBJ whole genome shotgun (WGS) entry which is preliminary data.</text>
</comment>
<dbReference type="GO" id="GO:0051959">
    <property type="term" value="F:dynein light intermediate chain binding"/>
    <property type="evidence" value="ECO:0007669"/>
    <property type="project" value="InterPro"/>
</dbReference>
<dbReference type="InterPro" id="IPR017441">
    <property type="entry name" value="Protein_kinase_ATP_BS"/>
</dbReference>
<dbReference type="InterPro" id="IPR024743">
    <property type="entry name" value="Dynein_HC_stalk"/>
</dbReference>
<sequence length="1039" mass="116711">MFKVYVEASMEDSIEGGDGDNEGGEVSSKGIDLDILIMEDSIFVETLQSLNTIVLDAYDHAEDNCGELAIFLERYQENGNFCKLVSDPSRYLNTDVHDFRGYLDKFLKEAQDVDFVADSAPSGLLLLDRVKLNGYLKPSPRKCLDGLYKLIPTVLHLLNENLTNEYTVANDGISTIPTTVEAFSGSLALWRELQTGQEDMEEKYNGVRSLYHLLEEYRVKMTDTDQMNAFVLTQKRSQLKASIELFESNCDQYVAKFGVELEARLPSLVSNLTTVTNALSNPILFDLKSDINDTIVYLTQIEDDVLQLEAAVKQHFDYEKTLGLPMTTAFDEMDELKADLALKIDLWKAFRGWSSAVFSWEKLQFPDEIDFGSITEHIERLYAQITKWEQKLSEGMGPLCTNLRSSVEEYRATMPILTDLRCQSFEERHFMQLRELLGFNIRHLNLSPGSPNASVITLGELVKMHLSPFEFDVKPYKRSKDYYILDSLEGVYTMLEESLVNMTASDLDQALPALNAAVAALDSLDKKDISEVKGFVKPPQAVQVVMEALCIMLGEKADWDNSKRILSRSTFMAELKEYDKDNIPPAILKKIRKYIESPEFAVEEVKKVSHAAMSLCMWVHAIDTYARVVKEVAPKRQRLAEMNAVLEVANMKLESKQQELAKVLDKVRKLKEAHRPESFTFAFPAPRTPKFAQHVTTMLSLATNAVAERLKIGGISVRRSLSPKLLLKIETNLDADGNCLALDTKHAEDASGLWNDPVIADKRVPREEVQLGHLIGNGSFGQVYSGSLRGEKVAVKKLLPETQEKEEHVTNFLVGVKSSATLNHPHIVRFVGVSWTSVSDVCVMQEFIEGGDLRSLLDKYEAEKHYVGFDREKTKIAMEICSALAYMHSQSPPVIHGNLKSRNVLLNNDMEVKVTNFGTSSTGTKNLTLWMAPEVIRGEKHTTDTDMFSFGVLLSELDMLSAPYAQARQQIHDSSWRTLQDADILEKVTKGSLRVVFSESGPMALAELGRACVSVNPLSRPTASEALYRLRTILSEELA</sequence>
<evidence type="ECO:0000313" key="5">
    <source>
        <dbReference type="Proteomes" id="UP000688947"/>
    </source>
</evidence>
<dbReference type="OrthoDB" id="107748at2759"/>
<dbReference type="GO" id="GO:0030286">
    <property type="term" value="C:dynein complex"/>
    <property type="evidence" value="ECO:0007669"/>
    <property type="project" value="InterPro"/>
</dbReference>
<evidence type="ECO:0000256" key="2">
    <source>
        <dbReference type="SAM" id="Coils"/>
    </source>
</evidence>
<dbReference type="Proteomes" id="UP000688947">
    <property type="component" value="Unassembled WGS sequence"/>
</dbReference>
<dbReference type="GO" id="GO:0045505">
    <property type="term" value="F:dynein intermediate chain binding"/>
    <property type="evidence" value="ECO:0007669"/>
    <property type="project" value="InterPro"/>
</dbReference>
<dbReference type="GO" id="GO:0005524">
    <property type="term" value="F:ATP binding"/>
    <property type="evidence" value="ECO:0007669"/>
    <property type="project" value="UniProtKB-UniRule"/>
</dbReference>
<feature type="binding site" evidence="1">
    <location>
        <position position="797"/>
    </location>
    <ligand>
        <name>ATP</name>
        <dbReference type="ChEBI" id="CHEBI:30616"/>
    </ligand>
</feature>
<name>A0A8T1UTW6_9STRA</name>
<dbReference type="InterPro" id="IPR013602">
    <property type="entry name" value="Dynein_heavy_linker"/>
</dbReference>
<accession>A0A8T1UTW6</accession>
<dbReference type="GO" id="GO:0007018">
    <property type="term" value="P:microtubule-based movement"/>
    <property type="evidence" value="ECO:0007669"/>
    <property type="project" value="InterPro"/>
</dbReference>
<proteinExistence type="predicted"/>
<dbReference type="Pfam" id="PF12777">
    <property type="entry name" value="MT"/>
    <property type="match status" value="1"/>
</dbReference>
<dbReference type="PROSITE" id="PS00107">
    <property type="entry name" value="PROTEIN_KINASE_ATP"/>
    <property type="match status" value="1"/>
</dbReference>
<dbReference type="AlphaFoldDB" id="A0A8T1UTW6"/>
<feature type="domain" description="Protein kinase" evidence="3">
    <location>
        <begin position="769"/>
        <end position="1034"/>
    </location>
</feature>
<keyword evidence="1" id="KW-0067">ATP-binding</keyword>
<dbReference type="VEuPathDB" id="FungiDB:PC110_g7509"/>
<protein>
    <recommendedName>
        <fullName evidence="3">Protein kinase domain-containing protein</fullName>
    </recommendedName>
</protein>
<dbReference type="Pfam" id="PF08393">
    <property type="entry name" value="DHC_N2"/>
    <property type="match status" value="1"/>
</dbReference>
<evidence type="ECO:0000259" key="3">
    <source>
        <dbReference type="PROSITE" id="PS50011"/>
    </source>
</evidence>
<dbReference type="EMBL" id="JAENGZ010000074">
    <property type="protein sequence ID" value="KAG6970411.1"/>
    <property type="molecule type" value="Genomic_DNA"/>
</dbReference>
<dbReference type="InterPro" id="IPR001245">
    <property type="entry name" value="Ser-Thr/Tyr_kinase_cat_dom"/>
</dbReference>